<dbReference type="EMBL" id="NAIA01000003">
    <property type="protein sequence ID" value="OWF65500.1"/>
    <property type="molecule type" value="Genomic_DNA"/>
</dbReference>
<evidence type="ECO:0008006" key="4">
    <source>
        <dbReference type="Google" id="ProtNLM"/>
    </source>
</evidence>
<dbReference type="Pfam" id="PF14384">
    <property type="entry name" value="BrnA_antitoxin"/>
    <property type="match status" value="1"/>
</dbReference>
<comment type="caution">
    <text evidence="2">The sequence shown here is derived from an EMBL/GenBank/DDBJ whole genome shotgun (WGS) entry which is preliminary data.</text>
</comment>
<name>A0A210RX41_9BURK</name>
<dbReference type="OrthoDB" id="9796641at2"/>
<sequence length="115" mass="12852">MKKKIIRPSAEEDAAITKAAMADPDNTPFTDEEWEKVKPTLVRGRGRPLGSGAKEQVTLRIDKDILDFYKSKGEGWQTFINQVLGEVKRESKSISTVEKKLNKGTLITNKYKAAA</sequence>
<evidence type="ECO:0000313" key="3">
    <source>
        <dbReference type="Proteomes" id="UP000196880"/>
    </source>
</evidence>
<reference evidence="2 3" key="1">
    <citation type="submission" date="2017-03" db="EMBL/GenBank/DDBJ databases">
        <title>New species Polynucleobacter sp. MWH-EgelM1-30-B4.</title>
        <authorList>
            <person name="Hahn M.W."/>
        </authorList>
    </citation>
    <scope>NUCLEOTIDE SEQUENCE [LARGE SCALE GENOMIC DNA]</scope>
    <source>
        <strain evidence="2 3">MWH-EgelM1-30-B4</strain>
    </source>
</reference>
<organism evidence="2 3">
    <name type="scientific">Polynucleobacter hirudinilacicola</name>
    <dbReference type="NCBI Taxonomy" id="1743166"/>
    <lineage>
        <taxon>Bacteria</taxon>
        <taxon>Pseudomonadati</taxon>
        <taxon>Pseudomonadota</taxon>
        <taxon>Betaproteobacteria</taxon>
        <taxon>Burkholderiales</taxon>
        <taxon>Burkholderiaceae</taxon>
        <taxon>Polynucleobacter</taxon>
    </lineage>
</organism>
<dbReference type="RefSeq" id="WP_087909741.1">
    <property type="nucleotide sequence ID" value="NZ_NAIA01000003.1"/>
</dbReference>
<protein>
    <recommendedName>
        <fullName evidence="4">3-oxoacyl-ACP synthase</fullName>
    </recommendedName>
</protein>
<gene>
    <name evidence="2" type="ORF">B6A14_06810</name>
</gene>
<feature type="region of interest" description="Disordered" evidence="1">
    <location>
        <begin position="1"/>
        <end position="31"/>
    </location>
</feature>
<evidence type="ECO:0000256" key="1">
    <source>
        <dbReference type="SAM" id="MobiDB-lite"/>
    </source>
</evidence>
<evidence type="ECO:0000313" key="2">
    <source>
        <dbReference type="EMBL" id="OWF65500.1"/>
    </source>
</evidence>
<dbReference type="AlphaFoldDB" id="A0A210RX41"/>
<dbReference type="InterPro" id="IPR025528">
    <property type="entry name" value="BrnA_antitoxin"/>
</dbReference>
<proteinExistence type="predicted"/>
<keyword evidence="3" id="KW-1185">Reference proteome</keyword>
<dbReference type="Proteomes" id="UP000196880">
    <property type="component" value="Unassembled WGS sequence"/>
</dbReference>
<accession>A0A210RX41</accession>